<dbReference type="InterPro" id="IPR036188">
    <property type="entry name" value="FAD/NAD-bd_sf"/>
</dbReference>
<dbReference type="GO" id="GO:0016491">
    <property type="term" value="F:oxidoreductase activity"/>
    <property type="evidence" value="ECO:0007669"/>
    <property type="project" value="UniProtKB-KW"/>
</dbReference>
<evidence type="ECO:0000313" key="3">
    <source>
        <dbReference type="Proteomes" id="UP001601288"/>
    </source>
</evidence>
<dbReference type="Gene3D" id="3.50.50.60">
    <property type="entry name" value="FAD/NAD(P)-binding domain"/>
    <property type="match status" value="1"/>
</dbReference>
<accession>A0ABW6LM07</accession>
<dbReference type="Pfam" id="PF01266">
    <property type="entry name" value="DAO"/>
    <property type="match status" value="1"/>
</dbReference>
<organism evidence="2 3">
    <name type="scientific">Streptomyces massasporeus</name>
    <dbReference type="NCBI Taxonomy" id="67324"/>
    <lineage>
        <taxon>Bacteria</taxon>
        <taxon>Bacillati</taxon>
        <taxon>Actinomycetota</taxon>
        <taxon>Actinomycetes</taxon>
        <taxon>Kitasatosporales</taxon>
        <taxon>Streptomycetaceae</taxon>
        <taxon>Streptomyces</taxon>
    </lineage>
</organism>
<keyword evidence="3" id="KW-1185">Reference proteome</keyword>
<proteinExistence type="predicted"/>
<sequence length="359" mass="37743">MSELPPADVVVVGAGIIGAAVFHALADGGVKVTAVDAHRGGGGTTARCGGVVRVYHDDPVLRDRALLGWRYFRAFAEHTGVDVPFQACGFLYMPALDRGQFAETECARMAAAGHPVEWMSGAELARRFGGIVKGQACGAVWEPQAGYIDAEETTRGFLTAGQRKGGRLVEGVAVRGLCRRDGRIEGVDTDSGVVRARTVVLTTGAWTPALLTSWGVAHDLWAQAIQVDLRLPAAPVAEHPAYTDDVYDLNGRPHPESTGVYVGHPTGRRCAGDAPQPLDPAHSHRIKEAAAQRLRWADNSRSCGGLRAAECYAPDNRARVGPIGGDPALLLATGFSGGGFKMAPWAAAEVARLVTGAAP</sequence>
<reference evidence="2 3" key="1">
    <citation type="submission" date="2024-10" db="EMBL/GenBank/DDBJ databases">
        <title>The Natural Products Discovery Center: Release of the First 8490 Sequenced Strains for Exploring Actinobacteria Biosynthetic Diversity.</title>
        <authorList>
            <person name="Kalkreuter E."/>
            <person name="Kautsar S.A."/>
            <person name="Yang D."/>
            <person name="Bader C.D."/>
            <person name="Teijaro C.N."/>
            <person name="Fluegel L."/>
            <person name="Davis C.M."/>
            <person name="Simpson J.R."/>
            <person name="Lauterbach L."/>
            <person name="Steele A.D."/>
            <person name="Gui C."/>
            <person name="Meng S."/>
            <person name="Li G."/>
            <person name="Viehrig K."/>
            <person name="Ye F."/>
            <person name="Su P."/>
            <person name="Kiefer A.F."/>
            <person name="Nichols A."/>
            <person name="Cepeda A.J."/>
            <person name="Yan W."/>
            <person name="Fan B."/>
            <person name="Jiang Y."/>
            <person name="Adhikari A."/>
            <person name="Zheng C.-J."/>
            <person name="Schuster L."/>
            <person name="Cowan T.M."/>
            <person name="Smanski M.J."/>
            <person name="Chevrette M.G."/>
            <person name="De Carvalho L.P.S."/>
            <person name="Shen B."/>
        </authorList>
    </citation>
    <scope>NUCLEOTIDE SEQUENCE [LARGE SCALE GENOMIC DNA]</scope>
    <source>
        <strain evidence="2 3">NPDC007066</strain>
    </source>
</reference>
<feature type="domain" description="FAD dependent oxidoreductase" evidence="1">
    <location>
        <begin position="8"/>
        <end position="353"/>
    </location>
</feature>
<comment type="caution">
    <text evidence="2">The sequence shown here is derived from an EMBL/GenBank/DDBJ whole genome shotgun (WGS) entry which is preliminary data.</text>
</comment>
<gene>
    <name evidence="2" type="ORF">ACFYM3_33625</name>
</gene>
<name>A0ABW6LM07_9ACTN</name>
<keyword evidence="2" id="KW-0560">Oxidoreductase</keyword>
<dbReference type="InterPro" id="IPR006076">
    <property type="entry name" value="FAD-dep_OxRdtase"/>
</dbReference>
<evidence type="ECO:0000259" key="1">
    <source>
        <dbReference type="Pfam" id="PF01266"/>
    </source>
</evidence>
<dbReference type="RefSeq" id="WP_358286153.1">
    <property type="nucleotide sequence ID" value="NZ_JBEYGJ010000025.1"/>
</dbReference>
<dbReference type="Proteomes" id="UP001601288">
    <property type="component" value="Unassembled WGS sequence"/>
</dbReference>
<dbReference type="Gene3D" id="3.30.9.10">
    <property type="entry name" value="D-Amino Acid Oxidase, subunit A, domain 2"/>
    <property type="match status" value="1"/>
</dbReference>
<dbReference type="PANTHER" id="PTHR13847">
    <property type="entry name" value="SARCOSINE DEHYDROGENASE-RELATED"/>
    <property type="match status" value="1"/>
</dbReference>
<protein>
    <submittedName>
        <fullName evidence="2">NAD(P)/FAD-dependent oxidoreductase</fullName>
        <ecNumber evidence="2">1.-.-.-</ecNumber>
    </submittedName>
</protein>
<evidence type="ECO:0000313" key="2">
    <source>
        <dbReference type="EMBL" id="MFE9229454.1"/>
    </source>
</evidence>
<dbReference type="SUPFAM" id="SSF51905">
    <property type="entry name" value="FAD/NAD(P)-binding domain"/>
    <property type="match status" value="1"/>
</dbReference>
<dbReference type="EMBL" id="JBIAFP010000025">
    <property type="protein sequence ID" value="MFE9229454.1"/>
    <property type="molecule type" value="Genomic_DNA"/>
</dbReference>
<dbReference type="EC" id="1.-.-.-" evidence="2"/>